<sequence>MAIQRVRSKQAKTDVLLRDPVLTEYVPSTRDFSPSTVEEMLEKYGMIYVKPVNGTYGSGVIRIEKDTENVQPYFFQSGEKKYAFGNFDEMYRKLLTVKKNKSYLSQQGIELLKFSGRRFDLRVMVQKNPKGNWETTGMIGRVAHPRKIVTNYHAGGTPMPVDILLRKSLTSEQWIAYESHLRQLGIDIASALEKRYPRLKEIGVDVAIDQSLKPWILEVNTMPDPYLFKKLPNRSVFRRIYSYAAAYGRFKSRKRKN</sequence>
<evidence type="ECO:0000313" key="2">
    <source>
        <dbReference type="Proteomes" id="UP000256869"/>
    </source>
</evidence>
<dbReference type="Gene3D" id="3.30.470.20">
    <property type="entry name" value="ATP-grasp fold, B domain"/>
    <property type="match status" value="1"/>
</dbReference>
<organism evidence="1 2">
    <name type="scientific">Cohnella lupini</name>
    <dbReference type="NCBI Taxonomy" id="1294267"/>
    <lineage>
        <taxon>Bacteria</taxon>
        <taxon>Bacillati</taxon>
        <taxon>Bacillota</taxon>
        <taxon>Bacilli</taxon>
        <taxon>Bacillales</taxon>
        <taxon>Paenibacillaceae</taxon>
        <taxon>Cohnella</taxon>
    </lineage>
</organism>
<dbReference type="OrthoDB" id="7869153at2"/>
<gene>
    <name evidence="1" type="ORF">DFP95_13238</name>
</gene>
<accession>A0A3D9HT73</accession>
<dbReference type="Pfam" id="PF14398">
    <property type="entry name" value="ATPgrasp_YheCD"/>
    <property type="match status" value="1"/>
</dbReference>
<dbReference type="Proteomes" id="UP000256869">
    <property type="component" value="Unassembled WGS sequence"/>
</dbReference>
<reference evidence="1 2" key="1">
    <citation type="submission" date="2018-07" db="EMBL/GenBank/DDBJ databases">
        <title>Genomic Encyclopedia of Type Strains, Phase III (KMG-III): the genomes of soil and plant-associated and newly described type strains.</title>
        <authorList>
            <person name="Whitman W."/>
        </authorList>
    </citation>
    <scope>NUCLEOTIDE SEQUENCE [LARGE SCALE GENOMIC DNA]</scope>
    <source>
        <strain evidence="1 2">CECT 8236</strain>
    </source>
</reference>
<dbReference type="EMBL" id="QRDY01000032">
    <property type="protein sequence ID" value="RED52703.1"/>
    <property type="molecule type" value="Genomic_DNA"/>
</dbReference>
<dbReference type="SUPFAM" id="SSF56059">
    <property type="entry name" value="Glutathione synthetase ATP-binding domain-like"/>
    <property type="match status" value="1"/>
</dbReference>
<dbReference type="RefSeq" id="WP_115995724.1">
    <property type="nucleotide sequence ID" value="NZ_QRDY01000032.1"/>
</dbReference>
<keyword evidence="2" id="KW-1185">Reference proteome</keyword>
<protein>
    <submittedName>
        <fullName evidence="1">YheC/D-like protein</fullName>
    </submittedName>
</protein>
<dbReference type="AlphaFoldDB" id="A0A3D9HT73"/>
<dbReference type="InterPro" id="IPR026838">
    <property type="entry name" value="YheC/D"/>
</dbReference>
<proteinExistence type="predicted"/>
<evidence type="ECO:0000313" key="1">
    <source>
        <dbReference type="EMBL" id="RED52703.1"/>
    </source>
</evidence>
<name>A0A3D9HT73_9BACL</name>
<comment type="caution">
    <text evidence="1">The sequence shown here is derived from an EMBL/GenBank/DDBJ whole genome shotgun (WGS) entry which is preliminary data.</text>
</comment>